<dbReference type="PANTHER" id="PTHR34477">
    <property type="entry name" value="UPF0213 PROTEIN YHBQ"/>
    <property type="match status" value="1"/>
</dbReference>
<comment type="similarity">
    <text evidence="1">Belongs to the UPF0213 family.</text>
</comment>
<dbReference type="Pfam" id="PF01541">
    <property type="entry name" value="GIY-YIG"/>
    <property type="match status" value="1"/>
</dbReference>
<proteinExistence type="inferred from homology"/>
<dbReference type="Proteomes" id="UP001139226">
    <property type="component" value="Unassembled WGS sequence"/>
</dbReference>
<dbReference type="InterPro" id="IPR050190">
    <property type="entry name" value="UPF0213_domain"/>
</dbReference>
<protein>
    <submittedName>
        <fullName evidence="3">GIY-YIG nuclease family protein</fullName>
    </submittedName>
</protein>
<name>A0A9X1V3B6_9FLAO</name>
<keyword evidence="4" id="KW-1185">Reference proteome</keyword>
<gene>
    <name evidence="3" type="ORF">ML462_02690</name>
</gene>
<dbReference type="RefSeq" id="WP_240712186.1">
    <property type="nucleotide sequence ID" value="NZ_JAKVTV010000001.1"/>
</dbReference>
<dbReference type="InterPro" id="IPR000305">
    <property type="entry name" value="GIY-YIG_endonuc"/>
</dbReference>
<accession>A0A9X1V3B6</accession>
<dbReference type="PROSITE" id="PS50164">
    <property type="entry name" value="GIY_YIG"/>
    <property type="match status" value="1"/>
</dbReference>
<comment type="caution">
    <text evidence="3">The sequence shown here is derived from an EMBL/GenBank/DDBJ whole genome shotgun (WGS) entry which is preliminary data.</text>
</comment>
<reference evidence="3" key="1">
    <citation type="submission" date="2022-03" db="EMBL/GenBank/DDBJ databases">
        <title>Gramella crocea sp. nov., isolated from activated sludge of a seafood processing plant.</title>
        <authorList>
            <person name="Zhang X."/>
        </authorList>
    </citation>
    <scope>NUCLEOTIDE SEQUENCE</scope>
    <source>
        <strain evidence="3">YJ019</strain>
    </source>
</reference>
<organism evidence="3 4">
    <name type="scientific">Christiangramia lutea</name>
    <dbReference type="NCBI Taxonomy" id="1607951"/>
    <lineage>
        <taxon>Bacteria</taxon>
        <taxon>Pseudomonadati</taxon>
        <taxon>Bacteroidota</taxon>
        <taxon>Flavobacteriia</taxon>
        <taxon>Flavobacteriales</taxon>
        <taxon>Flavobacteriaceae</taxon>
        <taxon>Christiangramia</taxon>
    </lineage>
</organism>
<feature type="domain" description="GIY-YIG" evidence="2">
    <location>
        <begin position="2"/>
        <end position="79"/>
    </location>
</feature>
<evidence type="ECO:0000313" key="4">
    <source>
        <dbReference type="Proteomes" id="UP001139226"/>
    </source>
</evidence>
<dbReference type="AlphaFoldDB" id="A0A9X1V3B6"/>
<dbReference type="Gene3D" id="3.40.1440.10">
    <property type="entry name" value="GIY-YIG endonuclease"/>
    <property type="match status" value="1"/>
</dbReference>
<evidence type="ECO:0000313" key="3">
    <source>
        <dbReference type="EMBL" id="MCH4822068.1"/>
    </source>
</evidence>
<dbReference type="InterPro" id="IPR035901">
    <property type="entry name" value="GIY-YIG_endonuc_sf"/>
</dbReference>
<evidence type="ECO:0000256" key="1">
    <source>
        <dbReference type="ARBA" id="ARBA00007435"/>
    </source>
</evidence>
<dbReference type="SMART" id="SM00465">
    <property type="entry name" value="GIYc"/>
    <property type="match status" value="1"/>
</dbReference>
<sequence>MKKSYIYILSNKNRTVLYIGMTNDLIKRITEHKNGISSDFTRKYDLEDLLYFEEFSDINQAIYREKQLKNWRKDWKWNLIKDLNPELKDLFLE</sequence>
<dbReference type="SUPFAM" id="SSF82771">
    <property type="entry name" value="GIY-YIG endonuclease"/>
    <property type="match status" value="1"/>
</dbReference>
<evidence type="ECO:0000259" key="2">
    <source>
        <dbReference type="PROSITE" id="PS50164"/>
    </source>
</evidence>
<dbReference type="EMBL" id="JAKVTV010000001">
    <property type="protein sequence ID" value="MCH4822068.1"/>
    <property type="molecule type" value="Genomic_DNA"/>
</dbReference>
<dbReference type="CDD" id="cd10448">
    <property type="entry name" value="GIY-YIG_unchar_3"/>
    <property type="match status" value="1"/>
</dbReference>
<dbReference type="PANTHER" id="PTHR34477:SF5">
    <property type="entry name" value="BSL5627 PROTEIN"/>
    <property type="match status" value="1"/>
</dbReference>